<keyword evidence="3" id="KW-1185">Reference proteome</keyword>
<dbReference type="STRING" id="327939.BIW53_09720"/>
<dbReference type="InterPro" id="IPR000297">
    <property type="entry name" value="PPIase_PpiC"/>
</dbReference>
<protein>
    <recommendedName>
        <fullName evidence="1">PpiC domain-containing protein</fullName>
    </recommendedName>
</protein>
<accession>A0A1S1N755</accession>
<proteinExistence type="predicted"/>
<gene>
    <name evidence="2" type="ORF">BIW53_09720</name>
</gene>
<sequence>MRILVLLVASLLSLPLFAQLSFNQSEIKLVHGLLQEKAPNLSLRQAQERLLENAFLFAQAKLRQPAILHKQSAVGFSSDYHTRRFALVLLKSNFDLPVIPPLDDKSFASYTSKWLLDSLPKYPSDNTYSQQQLTRLARVDLTHLAGAPLTLATLMSEQSMQNRYQLHQGEISLFKSLIAEHRRFNLTMHLLADKLQTQGLSKLRILEIAKAELLRPVMLTYFGVLHSMHGEHSIYVEQLQTKITQQQINDYFRANKNDFRYIDQVRSQAVHFKAKDQATQFYNYAKKHSFKQALNKFKLQDLFTQTQGVVKRQKRSSWTEQLVFSLMPGTLSKPVRTPQGEWLVATTLERHYTYYQANSETVKYQAKIALTDALAKTEYKKLKTKWLRQHKAAL</sequence>
<dbReference type="RefSeq" id="WP_070991681.1">
    <property type="nucleotide sequence ID" value="NZ_CBCSHD010000002.1"/>
</dbReference>
<evidence type="ECO:0000259" key="1">
    <source>
        <dbReference type="Pfam" id="PF13145"/>
    </source>
</evidence>
<dbReference type="GO" id="GO:0003755">
    <property type="term" value="F:peptidyl-prolyl cis-trans isomerase activity"/>
    <property type="evidence" value="ECO:0007669"/>
    <property type="project" value="InterPro"/>
</dbReference>
<dbReference type="OrthoDB" id="6307250at2"/>
<feature type="domain" description="PpiC" evidence="1">
    <location>
        <begin position="243"/>
        <end position="344"/>
    </location>
</feature>
<evidence type="ECO:0000313" key="2">
    <source>
        <dbReference type="EMBL" id="OHU95500.1"/>
    </source>
</evidence>
<organism evidence="2 3">
    <name type="scientific">Pseudoalteromonas byunsanensis</name>
    <dbReference type="NCBI Taxonomy" id="327939"/>
    <lineage>
        <taxon>Bacteria</taxon>
        <taxon>Pseudomonadati</taxon>
        <taxon>Pseudomonadota</taxon>
        <taxon>Gammaproteobacteria</taxon>
        <taxon>Alteromonadales</taxon>
        <taxon>Pseudoalteromonadaceae</taxon>
        <taxon>Pseudoalteromonas</taxon>
    </lineage>
</organism>
<comment type="caution">
    <text evidence="2">The sequence shown here is derived from an EMBL/GenBank/DDBJ whole genome shotgun (WGS) entry which is preliminary data.</text>
</comment>
<dbReference type="EMBL" id="MNAN01000030">
    <property type="protein sequence ID" value="OHU95500.1"/>
    <property type="molecule type" value="Genomic_DNA"/>
</dbReference>
<dbReference type="Pfam" id="PF13145">
    <property type="entry name" value="Rotamase_2"/>
    <property type="match status" value="1"/>
</dbReference>
<dbReference type="Proteomes" id="UP000180253">
    <property type="component" value="Unassembled WGS sequence"/>
</dbReference>
<reference evidence="2 3" key="1">
    <citation type="submission" date="2016-10" db="EMBL/GenBank/DDBJ databases">
        <title>Pseudoalteromonas amylolytica sp. nov., isolated from the surface seawater.</title>
        <authorList>
            <person name="Wu Y.-H."/>
            <person name="Cheng H."/>
            <person name="Jin X.-B."/>
            <person name="Wang C.-S."/>
            <person name="Xu X.-W."/>
        </authorList>
    </citation>
    <scope>NUCLEOTIDE SEQUENCE [LARGE SCALE GENOMIC DNA]</scope>
    <source>
        <strain evidence="2 3">JCM 12483</strain>
    </source>
</reference>
<evidence type="ECO:0000313" key="3">
    <source>
        <dbReference type="Proteomes" id="UP000180253"/>
    </source>
</evidence>
<dbReference type="AlphaFoldDB" id="A0A1S1N755"/>
<name>A0A1S1N755_9GAMM</name>